<name>A0ABD1CB66_CULPP</name>
<feature type="region of interest" description="Disordered" evidence="2">
    <location>
        <begin position="1"/>
        <end position="27"/>
    </location>
</feature>
<evidence type="ECO:0000313" key="4">
    <source>
        <dbReference type="Proteomes" id="UP001562425"/>
    </source>
</evidence>
<organism evidence="3 4">
    <name type="scientific">Culex pipiens pipiens</name>
    <name type="common">Northern house mosquito</name>
    <dbReference type="NCBI Taxonomy" id="38569"/>
    <lineage>
        <taxon>Eukaryota</taxon>
        <taxon>Metazoa</taxon>
        <taxon>Ecdysozoa</taxon>
        <taxon>Arthropoda</taxon>
        <taxon>Hexapoda</taxon>
        <taxon>Insecta</taxon>
        <taxon>Pterygota</taxon>
        <taxon>Neoptera</taxon>
        <taxon>Endopterygota</taxon>
        <taxon>Diptera</taxon>
        <taxon>Nematocera</taxon>
        <taxon>Culicoidea</taxon>
        <taxon>Culicidae</taxon>
        <taxon>Culicinae</taxon>
        <taxon>Culicini</taxon>
        <taxon>Culex</taxon>
        <taxon>Culex</taxon>
    </lineage>
</organism>
<sequence>MRRRTTSKTWPSALKRPKLRSPRSSSTRCFTTRTVGGRQGAIVEKAVRNRVEVHFCPCKEHLYELEGEHGIGGLPKYVIYFKRPNDWRVICVPLETARFVCHKWRGKRDNKLEEVSGTEGANFCHQTASTGETGRVRVALQIAVVSLEEKEDADFLTSEETFETYFDKSGGFGAGLSNTTLHYTGRFCEKYENTAGMKELLPVPQGGSSESRYYSDCD</sequence>
<proteinExistence type="inferred from homology"/>
<dbReference type="Pfam" id="PF03690">
    <property type="entry name" value="MYG1_exonuc"/>
    <property type="match status" value="1"/>
</dbReference>
<dbReference type="PANTHER" id="PTHR11215">
    <property type="entry name" value="METAL DEPENDENT HYDROLASE - RELATED"/>
    <property type="match status" value="1"/>
</dbReference>
<reference evidence="3 4" key="1">
    <citation type="submission" date="2024-05" db="EMBL/GenBank/DDBJ databases">
        <title>Culex pipiens pipiens assembly and annotation.</title>
        <authorList>
            <person name="Alout H."/>
            <person name="Durand T."/>
        </authorList>
    </citation>
    <scope>NUCLEOTIDE SEQUENCE [LARGE SCALE GENOMIC DNA]</scope>
    <source>
        <strain evidence="3">HA-2024</strain>
        <tissue evidence="3">Whole body</tissue>
    </source>
</reference>
<gene>
    <name evidence="3" type="ORF">pipiens_018559</name>
</gene>
<evidence type="ECO:0000256" key="1">
    <source>
        <dbReference type="ARBA" id="ARBA00010105"/>
    </source>
</evidence>
<keyword evidence="4" id="KW-1185">Reference proteome</keyword>
<dbReference type="AlphaFoldDB" id="A0ABD1CB66"/>
<comment type="similarity">
    <text evidence="1">Belongs to the MYG1 family.</text>
</comment>
<protein>
    <submittedName>
        <fullName evidence="3">Uncharacterized protein</fullName>
    </submittedName>
</protein>
<accession>A0ABD1CB66</accession>
<dbReference type="InterPro" id="IPR003226">
    <property type="entry name" value="MYG1_exonuclease"/>
</dbReference>
<evidence type="ECO:0000313" key="3">
    <source>
        <dbReference type="EMBL" id="KAL1373627.1"/>
    </source>
</evidence>
<evidence type="ECO:0000256" key="2">
    <source>
        <dbReference type="SAM" id="MobiDB-lite"/>
    </source>
</evidence>
<dbReference type="PANTHER" id="PTHR11215:SF1">
    <property type="entry name" value="MYG1 EXONUCLEASE"/>
    <property type="match status" value="1"/>
</dbReference>
<dbReference type="Proteomes" id="UP001562425">
    <property type="component" value="Unassembled WGS sequence"/>
</dbReference>
<dbReference type="EMBL" id="JBEHCU010014158">
    <property type="protein sequence ID" value="KAL1373627.1"/>
    <property type="molecule type" value="Genomic_DNA"/>
</dbReference>
<comment type="caution">
    <text evidence="3">The sequence shown here is derived from an EMBL/GenBank/DDBJ whole genome shotgun (WGS) entry which is preliminary data.</text>
</comment>